<comment type="caution">
    <text evidence="5">The sequence shown here is derived from an EMBL/GenBank/DDBJ whole genome shotgun (WGS) entry which is preliminary data.</text>
</comment>
<dbReference type="InterPro" id="IPR050268">
    <property type="entry name" value="NADH-dep_flavin_reductase"/>
</dbReference>
<dbReference type="EMBL" id="DOEK01000004">
    <property type="protein sequence ID" value="HBP28009.1"/>
    <property type="molecule type" value="Genomic_DNA"/>
</dbReference>
<dbReference type="PANTHER" id="PTHR30466">
    <property type="entry name" value="FLAVIN REDUCTASE"/>
    <property type="match status" value="1"/>
</dbReference>
<dbReference type="PANTHER" id="PTHR30466:SF11">
    <property type="entry name" value="FLAVIN-DEPENDENT MONOOXYGENASE, REDUCTASE SUBUNIT HSAB"/>
    <property type="match status" value="1"/>
</dbReference>
<reference evidence="5 6" key="1">
    <citation type="journal article" date="2018" name="Nat. Biotechnol.">
        <title>A standardized bacterial taxonomy based on genome phylogeny substantially revises the tree of life.</title>
        <authorList>
            <person name="Parks D.H."/>
            <person name="Chuvochina M."/>
            <person name="Waite D.W."/>
            <person name="Rinke C."/>
            <person name="Skarshewski A."/>
            <person name="Chaumeil P.A."/>
            <person name="Hugenholtz P."/>
        </authorList>
    </citation>
    <scope>NUCLEOTIDE SEQUENCE [LARGE SCALE GENOMIC DNA]</scope>
    <source>
        <strain evidence="5">UBA10707</strain>
    </source>
</reference>
<dbReference type="SMART" id="SM00903">
    <property type="entry name" value="Flavin_Reduct"/>
    <property type="match status" value="1"/>
</dbReference>
<keyword evidence="2" id="KW-0560">Oxidoreductase</keyword>
<dbReference type="InterPro" id="IPR002563">
    <property type="entry name" value="Flavin_Rdtase-like_dom"/>
</dbReference>
<name>A0A356LB18_9BURK</name>
<dbReference type="Proteomes" id="UP000264036">
    <property type="component" value="Unassembled WGS sequence"/>
</dbReference>
<dbReference type="Gene3D" id="2.30.110.10">
    <property type="entry name" value="Electron Transport, Fmn-binding Protein, Chain A"/>
    <property type="match status" value="1"/>
</dbReference>
<feature type="region of interest" description="Disordered" evidence="3">
    <location>
        <begin position="1"/>
        <end position="22"/>
    </location>
</feature>
<evidence type="ECO:0000313" key="5">
    <source>
        <dbReference type="EMBL" id="HBP28009.1"/>
    </source>
</evidence>
<dbReference type="SUPFAM" id="SSF50475">
    <property type="entry name" value="FMN-binding split barrel"/>
    <property type="match status" value="1"/>
</dbReference>
<dbReference type="InterPro" id="IPR012349">
    <property type="entry name" value="Split_barrel_FMN-bd"/>
</dbReference>
<dbReference type="AlphaFoldDB" id="A0A356LB18"/>
<comment type="similarity">
    <text evidence="1">Belongs to the non-flavoprotein flavin reductase family.</text>
</comment>
<gene>
    <name evidence="5" type="ORF">DD666_01160</name>
</gene>
<evidence type="ECO:0000256" key="1">
    <source>
        <dbReference type="ARBA" id="ARBA00008898"/>
    </source>
</evidence>
<evidence type="ECO:0000256" key="3">
    <source>
        <dbReference type="SAM" id="MobiDB-lite"/>
    </source>
</evidence>
<dbReference type="GO" id="GO:0042602">
    <property type="term" value="F:riboflavin reductase (NADPH) activity"/>
    <property type="evidence" value="ECO:0007669"/>
    <property type="project" value="TreeGrafter"/>
</dbReference>
<dbReference type="GO" id="GO:0010181">
    <property type="term" value="F:FMN binding"/>
    <property type="evidence" value="ECO:0007669"/>
    <property type="project" value="InterPro"/>
</dbReference>
<dbReference type="Pfam" id="PF01613">
    <property type="entry name" value="Flavin_Reduct"/>
    <property type="match status" value="1"/>
</dbReference>
<accession>A0A356LB18</accession>
<organism evidence="5 6">
    <name type="scientific">Advenella kashmirensis</name>
    <dbReference type="NCBI Taxonomy" id="310575"/>
    <lineage>
        <taxon>Bacteria</taxon>
        <taxon>Pseudomonadati</taxon>
        <taxon>Pseudomonadota</taxon>
        <taxon>Betaproteobacteria</taxon>
        <taxon>Burkholderiales</taxon>
        <taxon>Alcaligenaceae</taxon>
    </lineage>
</organism>
<evidence type="ECO:0000259" key="4">
    <source>
        <dbReference type="SMART" id="SM00903"/>
    </source>
</evidence>
<proteinExistence type="inferred from homology"/>
<evidence type="ECO:0000256" key="2">
    <source>
        <dbReference type="ARBA" id="ARBA00023002"/>
    </source>
</evidence>
<evidence type="ECO:0000313" key="6">
    <source>
        <dbReference type="Proteomes" id="UP000264036"/>
    </source>
</evidence>
<protein>
    <recommendedName>
        <fullName evidence="4">Flavin reductase like domain-containing protein</fullName>
    </recommendedName>
</protein>
<sequence>MIISDTVSKPRAPFKPNDTESLLNQEQQKQLRNTLASFATGVTVVTALNPEGSPLGVTVNSFASVSLDPPLVLWSQVNTAPSHSGFLKAKTIVINVLSAEQRRLAAQFSRPDVDKFAGISYSLAQCGTPVLEDCAATFICEIIDHYYGGDHTIHLCKINSFQGHAPHPLIYCRGTYIESDA</sequence>
<feature type="domain" description="Flavin reductase like" evidence="4">
    <location>
        <begin position="35"/>
        <end position="178"/>
    </location>
</feature>